<evidence type="ECO:0000313" key="2">
    <source>
        <dbReference type="Proteomes" id="UP000827986"/>
    </source>
</evidence>
<gene>
    <name evidence="1" type="ORF">KIL84_013269</name>
</gene>
<protein>
    <submittedName>
        <fullName evidence="1">Uncharacterized protein</fullName>
    </submittedName>
</protein>
<comment type="caution">
    <text evidence="1">The sequence shown here is derived from an EMBL/GenBank/DDBJ whole genome shotgun (WGS) entry which is preliminary data.</text>
</comment>
<sequence length="106" mass="12097">MRELIECGVEEEMGSALMLRIRDPSGCPSWVLSDSFLFFPPTQLLQRLKYELQKGHKLLKLHWSRVGVWTLFAREGNGKRGSLVANRSSYHQPPLVTASEAQRKSL</sequence>
<name>A0A9D3WV67_9SAUR</name>
<keyword evidence="2" id="KW-1185">Reference proteome</keyword>
<organism evidence="1 2">
    <name type="scientific">Mauremys mutica</name>
    <name type="common">yellowpond turtle</name>
    <dbReference type="NCBI Taxonomy" id="74926"/>
    <lineage>
        <taxon>Eukaryota</taxon>
        <taxon>Metazoa</taxon>
        <taxon>Chordata</taxon>
        <taxon>Craniata</taxon>
        <taxon>Vertebrata</taxon>
        <taxon>Euteleostomi</taxon>
        <taxon>Archelosauria</taxon>
        <taxon>Testudinata</taxon>
        <taxon>Testudines</taxon>
        <taxon>Cryptodira</taxon>
        <taxon>Durocryptodira</taxon>
        <taxon>Testudinoidea</taxon>
        <taxon>Geoemydidae</taxon>
        <taxon>Geoemydinae</taxon>
        <taxon>Mauremys</taxon>
    </lineage>
</organism>
<dbReference type="Proteomes" id="UP000827986">
    <property type="component" value="Unassembled WGS sequence"/>
</dbReference>
<evidence type="ECO:0000313" key="1">
    <source>
        <dbReference type="EMBL" id="KAH1168679.1"/>
    </source>
</evidence>
<proteinExistence type="predicted"/>
<accession>A0A9D3WV67</accession>
<dbReference type="AlphaFoldDB" id="A0A9D3WV67"/>
<reference evidence="1" key="1">
    <citation type="submission" date="2021-09" db="EMBL/GenBank/DDBJ databases">
        <title>The genome of Mauremys mutica provides insights into the evolution of semi-aquatic lifestyle.</title>
        <authorList>
            <person name="Gong S."/>
            <person name="Gao Y."/>
        </authorList>
    </citation>
    <scope>NUCLEOTIDE SEQUENCE</scope>
    <source>
        <strain evidence="1">MM-2020</strain>
        <tissue evidence="1">Muscle</tissue>
    </source>
</reference>
<dbReference type="EMBL" id="JAHDVG010000485">
    <property type="protein sequence ID" value="KAH1168679.1"/>
    <property type="molecule type" value="Genomic_DNA"/>
</dbReference>